<dbReference type="GO" id="GO:0009279">
    <property type="term" value="C:cell outer membrane"/>
    <property type="evidence" value="ECO:0007669"/>
    <property type="project" value="UniProtKB-SubCell"/>
</dbReference>
<dbReference type="Pfam" id="PF07715">
    <property type="entry name" value="Plug"/>
    <property type="match status" value="1"/>
</dbReference>
<dbReference type="Gene3D" id="2.40.170.20">
    <property type="entry name" value="TonB-dependent receptor, beta-barrel domain"/>
    <property type="match status" value="1"/>
</dbReference>
<evidence type="ECO:0000256" key="9">
    <source>
        <dbReference type="ARBA" id="ARBA00023065"/>
    </source>
</evidence>
<dbReference type="CDD" id="cd01347">
    <property type="entry name" value="ligand_gated_channel"/>
    <property type="match status" value="1"/>
</dbReference>
<dbReference type="Gene3D" id="2.170.130.10">
    <property type="entry name" value="TonB-dependent receptor, plug domain"/>
    <property type="match status" value="1"/>
</dbReference>
<comment type="similarity">
    <text evidence="2 14 15">Belongs to the TonB-dependent receptor family.</text>
</comment>
<evidence type="ECO:0000256" key="12">
    <source>
        <dbReference type="ARBA" id="ARBA00023170"/>
    </source>
</evidence>
<keyword evidence="9" id="KW-0406">Ion transport</keyword>
<keyword evidence="7" id="KW-0732">Signal</keyword>
<comment type="subcellular location">
    <subcellularLocation>
        <location evidence="1 14">Cell outer membrane</location>
        <topology evidence="1 14">Multi-pass membrane protein</topology>
    </subcellularLocation>
</comment>
<keyword evidence="12 18" id="KW-0675">Receptor</keyword>
<dbReference type="PANTHER" id="PTHR32552">
    <property type="entry name" value="FERRICHROME IRON RECEPTOR-RELATED"/>
    <property type="match status" value="1"/>
</dbReference>
<evidence type="ECO:0000256" key="4">
    <source>
        <dbReference type="ARBA" id="ARBA00022452"/>
    </source>
</evidence>
<evidence type="ECO:0000313" key="19">
    <source>
        <dbReference type="Proteomes" id="UP000196331"/>
    </source>
</evidence>
<name>A0A1R4HYW8_9GAMM</name>
<evidence type="ECO:0000313" key="18">
    <source>
        <dbReference type="EMBL" id="SJN12676.1"/>
    </source>
</evidence>
<feature type="domain" description="TonB-dependent receptor-like beta-barrel" evidence="16">
    <location>
        <begin position="278"/>
        <end position="711"/>
    </location>
</feature>
<evidence type="ECO:0000256" key="10">
    <source>
        <dbReference type="ARBA" id="ARBA00023077"/>
    </source>
</evidence>
<dbReference type="GO" id="GO:0015891">
    <property type="term" value="P:siderophore transport"/>
    <property type="evidence" value="ECO:0007669"/>
    <property type="project" value="InterPro"/>
</dbReference>
<evidence type="ECO:0000256" key="5">
    <source>
        <dbReference type="ARBA" id="ARBA00022496"/>
    </source>
</evidence>
<keyword evidence="4 14" id="KW-1134">Transmembrane beta strand</keyword>
<evidence type="ECO:0000259" key="16">
    <source>
        <dbReference type="Pfam" id="PF00593"/>
    </source>
</evidence>
<dbReference type="GO" id="GO:0038023">
    <property type="term" value="F:signaling receptor activity"/>
    <property type="evidence" value="ECO:0007669"/>
    <property type="project" value="InterPro"/>
</dbReference>
<feature type="domain" description="TonB-dependent receptor plug" evidence="17">
    <location>
        <begin position="93"/>
        <end position="195"/>
    </location>
</feature>
<keyword evidence="6 14" id="KW-0812">Transmembrane</keyword>
<evidence type="ECO:0000256" key="13">
    <source>
        <dbReference type="ARBA" id="ARBA00023237"/>
    </source>
</evidence>
<gene>
    <name evidence="18" type="ORF">CZ787_08620</name>
</gene>
<evidence type="ECO:0000256" key="15">
    <source>
        <dbReference type="RuleBase" id="RU003357"/>
    </source>
</evidence>
<protein>
    <submittedName>
        <fullName evidence="18">OMR family iron-siderophore receptor</fullName>
    </submittedName>
</protein>
<dbReference type="Proteomes" id="UP000196331">
    <property type="component" value="Unassembled WGS sequence"/>
</dbReference>
<dbReference type="PANTHER" id="PTHR32552:SF74">
    <property type="entry name" value="HYDROXAMATE SIDEROPHORE RECEPTOR FHUE"/>
    <property type="match status" value="1"/>
</dbReference>
<dbReference type="PROSITE" id="PS52016">
    <property type="entry name" value="TONB_DEPENDENT_REC_3"/>
    <property type="match status" value="1"/>
</dbReference>
<keyword evidence="13 14" id="KW-0998">Cell outer membrane</keyword>
<dbReference type="NCBIfam" id="NF007447">
    <property type="entry name" value="PRK10003.1"/>
    <property type="match status" value="1"/>
</dbReference>
<dbReference type="OrthoDB" id="8663017at2"/>
<dbReference type="EMBL" id="FUKM01000033">
    <property type="protein sequence ID" value="SJN12676.1"/>
    <property type="molecule type" value="Genomic_DNA"/>
</dbReference>
<dbReference type="InterPro" id="IPR039426">
    <property type="entry name" value="TonB-dep_rcpt-like"/>
</dbReference>
<comment type="caution">
    <text evidence="18">The sequence shown here is derived from an EMBL/GenBank/DDBJ whole genome shotgun (WGS) entry which is preliminary data.</text>
</comment>
<dbReference type="FunFam" id="2.170.130.10:FF:000010">
    <property type="entry name" value="Ferripyoverdine receptor"/>
    <property type="match status" value="1"/>
</dbReference>
<keyword evidence="5" id="KW-0410">Iron transport</keyword>
<dbReference type="NCBIfam" id="TIGR01783">
    <property type="entry name" value="TonB-siderophor"/>
    <property type="match status" value="1"/>
</dbReference>
<organism evidence="18 19">
    <name type="scientific">Halomonas citrativorans</name>
    <dbReference type="NCBI Taxonomy" id="2742612"/>
    <lineage>
        <taxon>Bacteria</taxon>
        <taxon>Pseudomonadati</taxon>
        <taxon>Pseudomonadota</taxon>
        <taxon>Gammaproteobacteria</taxon>
        <taxon>Oceanospirillales</taxon>
        <taxon>Halomonadaceae</taxon>
        <taxon>Halomonas</taxon>
    </lineage>
</organism>
<keyword evidence="8" id="KW-0408">Iron</keyword>
<reference evidence="18 19" key="1">
    <citation type="submission" date="2017-02" db="EMBL/GenBank/DDBJ databases">
        <authorList>
            <person name="Dridi B."/>
        </authorList>
    </citation>
    <scope>NUCLEOTIDE SEQUENCE [LARGE SCALE GENOMIC DNA]</scope>
    <source>
        <strain evidence="18 19">JB380</strain>
    </source>
</reference>
<dbReference type="InterPro" id="IPR000531">
    <property type="entry name" value="Beta-barrel_TonB"/>
</dbReference>
<evidence type="ECO:0000256" key="1">
    <source>
        <dbReference type="ARBA" id="ARBA00004571"/>
    </source>
</evidence>
<dbReference type="RefSeq" id="WP_087108116.1">
    <property type="nucleotide sequence ID" value="NZ_FUKM01000033.1"/>
</dbReference>
<sequence>MKTSLLHALNTALPSTSMPSQLFTKSSPSFREVTFTAILSTSLLASTGVVAQTTDAASPEALETVTVTGENLYDNVGYTRRTTSAGTGLTLSQKELPQAISIVTEQRMQDQNLNTVEAVLSNITGISTRNVDSDRVGFSSRGFRINSFQYDGIPTLNTDNRWYFGEGRLNTAIYDRVEVIRGANGLVSGSGNPGASVNFVRKHAENREFTGSVSGTLGSWDKRGTTVDITTPLTASGDVRARFIGGYEEGGAHLDRQDKRSTFGYGVIDADVTDATTLSLGFDYQDSHTSSPTWGGLPLWFSDGTPTNYSRSFSVAPDWSYYDFKSEKVFAEINHRFANDWQARVVGTHEKTDMDGKLAYPYVEGMLPNQMDGSGVGFYTGWNKGHRKVNSVDAQVSGPFELLGREHELVVGGSYSDQKNDYENSFIDGLFTVDDFNNWGGSAPNEGWSEFTPSEASSTRQKAVYTASRFSLADPLTLILGARYTEWDGMTLFRSLDSQSKHEVTPYGGLVYDLNDTYSAFASYTEIFEPQNYRDASGAYLDPVVGKNYETGLKAAWLNGLVNGSFSVFRIEQDNVAMADPGLPGQTETYYSAASGVVSEGFEVELSGAVTDDLDMTIGYSHFTAKAKEGTFNTNQPRSLFNLFASYNVPQKRELTIGGGVNWQSSLLASDLTTPAGIPTEYEQGSYMLANLFGRYQFNQDLSLQVNIKNLFDEKYYSNVGGYGVYGEPASISSTLRYSF</sequence>
<evidence type="ECO:0000256" key="11">
    <source>
        <dbReference type="ARBA" id="ARBA00023136"/>
    </source>
</evidence>
<dbReference type="InterPro" id="IPR012910">
    <property type="entry name" value="Plug_dom"/>
</dbReference>
<keyword evidence="3 14" id="KW-0813">Transport</keyword>
<evidence type="ECO:0000256" key="8">
    <source>
        <dbReference type="ARBA" id="ARBA00023004"/>
    </source>
</evidence>
<evidence type="ECO:0000256" key="3">
    <source>
        <dbReference type="ARBA" id="ARBA00022448"/>
    </source>
</evidence>
<evidence type="ECO:0000256" key="6">
    <source>
        <dbReference type="ARBA" id="ARBA00022692"/>
    </source>
</evidence>
<dbReference type="InterPro" id="IPR010105">
    <property type="entry name" value="TonB_sidphr_rcpt"/>
</dbReference>
<keyword evidence="11 14" id="KW-0472">Membrane</keyword>
<evidence type="ECO:0000256" key="7">
    <source>
        <dbReference type="ARBA" id="ARBA00022729"/>
    </source>
</evidence>
<dbReference type="AlphaFoldDB" id="A0A1R4HYW8"/>
<keyword evidence="10 15" id="KW-0798">TonB box</keyword>
<evidence type="ECO:0000259" key="17">
    <source>
        <dbReference type="Pfam" id="PF07715"/>
    </source>
</evidence>
<dbReference type="SUPFAM" id="SSF56935">
    <property type="entry name" value="Porins"/>
    <property type="match status" value="1"/>
</dbReference>
<accession>A0A1R4HYW8</accession>
<proteinExistence type="inferred from homology"/>
<evidence type="ECO:0000256" key="14">
    <source>
        <dbReference type="PROSITE-ProRule" id="PRU01360"/>
    </source>
</evidence>
<evidence type="ECO:0000256" key="2">
    <source>
        <dbReference type="ARBA" id="ARBA00009810"/>
    </source>
</evidence>
<dbReference type="InterPro" id="IPR037066">
    <property type="entry name" value="Plug_dom_sf"/>
</dbReference>
<dbReference type="GO" id="GO:0015344">
    <property type="term" value="F:siderophore uptake transmembrane transporter activity"/>
    <property type="evidence" value="ECO:0007669"/>
    <property type="project" value="TreeGrafter"/>
</dbReference>
<dbReference type="InterPro" id="IPR036942">
    <property type="entry name" value="Beta-barrel_TonB_sf"/>
</dbReference>
<dbReference type="Pfam" id="PF00593">
    <property type="entry name" value="TonB_dep_Rec_b-barrel"/>
    <property type="match status" value="1"/>
</dbReference>